<organism evidence="2 3">
    <name type="scientific">Lysobacter koreensis</name>
    <dbReference type="NCBI Taxonomy" id="266122"/>
    <lineage>
        <taxon>Bacteria</taxon>
        <taxon>Pseudomonadati</taxon>
        <taxon>Pseudomonadota</taxon>
        <taxon>Gammaproteobacteria</taxon>
        <taxon>Lysobacterales</taxon>
        <taxon>Lysobacteraceae</taxon>
        <taxon>Lysobacter</taxon>
    </lineage>
</organism>
<reference evidence="3" key="1">
    <citation type="journal article" date="2019" name="Int. J. Syst. Evol. Microbiol.">
        <title>The Global Catalogue of Microorganisms (GCM) 10K type strain sequencing project: providing services to taxonomists for standard genome sequencing and annotation.</title>
        <authorList>
            <consortium name="The Broad Institute Genomics Platform"/>
            <consortium name="The Broad Institute Genome Sequencing Center for Infectious Disease"/>
            <person name="Wu L."/>
            <person name="Ma J."/>
        </authorList>
    </citation>
    <scope>NUCLEOTIDE SEQUENCE [LARGE SCALE GENOMIC DNA]</scope>
    <source>
        <strain evidence="3">CCUG 55491</strain>
    </source>
</reference>
<dbReference type="Proteomes" id="UP001597090">
    <property type="component" value="Unassembled WGS sequence"/>
</dbReference>
<dbReference type="RefSeq" id="WP_386812280.1">
    <property type="nucleotide sequence ID" value="NZ_JBHTIH010000003.1"/>
</dbReference>
<keyword evidence="1" id="KW-1133">Transmembrane helix</keyword>
<accession>A0ABW2YLQ9</accession>
<gene>
    <name evidence="2" type="ORF">ACFQZQ_08305</name>
</gene>
<keyword evidence="1" id="KW-0472">Membrane</keyword>
<keyword evidence="1" id="KW-0812">Transmembrane</keyword>
<evidence type="ECO:0008006" key="4">
    <source>
        <dbReference type="Google" id="ProtNLM"/>
    </source>
</evidence>
<protein>
    <recommendedName>
        <fullName evidence="4">Polyketide cyclase</fullName>
    </recommendedName>
</protein>
<evidence type="ECO:0000313" key="2">
    <source>
        <dbReference type="EMBL" id="MFD0739278.1"/>
    </source>
</evidence>
<evidence type="ECO:0000256" key="1">
    <source>
        <dbReference type="SAM" id="Phobius"/>
    </source>
</evidence>
<name>A0ABW2YLQ9_9GAMM</name>
<feature type="transmembrane region" description="Helical" evidence="1">
    <location>
        <begin position="6"/>
        <end position="25"/>
    </location>
</feature>
<comment type="caution">
    <text evidence="2">The sequence shown here is derived from an EMBL/GenBank/DDBJ whole genome shotgun (WGS) entry which is preliminary data.</text>
</comment>
<sequence>MKALKGLFYVVVALGLVFAGGGFLLPSSTHVERSITIQRSPGDIYAMLNSYQRFNQWSP</sequence>
<evidence type="ECO:0000313" key="3">
    <source>
        <dbReference type="Proteomes" id="UP001597090"/>
    </source>
</evidence>
<dbReference type="EMBL" id="JBHTIH010000003">
    <property type="protein sequence ID" value="MFD0739278.1"/>
    <property type="molecule type" value="Genomic_DNA"/>
</dbReference>
<keyword evidence="3" id="KW-1185">Reference proteome</keyword>
<proteinExistence type="predicted"/>